<feature type="domain" description="Aminotransferase class V" evidence="2">
    <location>
        <begin position="65"/>
        <end position="372"/>
    </location>
</feature>
<dbReference type="AlphaFoldDB" id="A0A6I3XIN6"/>
<dbReference type="Pfam" id="PF00266">
    <property type="entry name" value="Aminotran_5"/>
    <property type="match status" value="1"/>
</dbReference>
<gene>
    <name evidence="3" type="ORF">GJV26_13770</name>
</gene>
<keyword evidence="1" id="KW-0663">Pyridoxal phosphate</keyword>
<accession>A0A6I3XIN6</accession>
<dbReference type="GO" id="GO:0008483">
    <property type="term" value="F:transaminase activity"/>
    <property type="evidence" value="ECO:0007669"/>
    <property type="project" value="UniProtKB-KW"/>
</dbReference>
<dbReference type="Gene3D" id="3.40.640.10">
    <property type="entry name" value="Type I PLP-dependent aspartate aminotransferase-like (Major domain)"/>
    <property type="match status" value="1"/>
</dbReference>
<keyword evidence="3" id="KW-0032">Aminotransferase</keyword>
<dbReference type="Proteomes" id="UP000431684">
    <property type="component" value="Unassembled WGS sequence"/>
</dbReference>
<keyword evidence="4" id="KW-1185">Reference proteome</keyword>
<dbReference type="InterPro" id="IPR000192">
    <property type="entry name" value="Aminotrans_V_dom"/>
</dbReference>
<dbReference type="SUPFAM" id="SSF53383">
    <property type="entry name" value="PLP-dependent transferases"/>
    <property type="match status" value="1"/>
</dbReference>
<dbReference type="PANTHER" id="PTHR43092">
    <property type="entry name" value="L-CYSTEINE DESULFHYDRASE"/>
    <property type="match status" value="1"/>
</dbReference>
<organism evidence="3 4">
    <name type="scientific">Pseudoduganella dura</name>
    <dbReference type="NCBI Taxonomy" id="321982"/>
    <lineage>
        <taxon>Bacteria</taxon>
        <taxon>Pseudomonadati</taxon>
        <taxon>Pseudomonadota</taxon>
        <taxon>Betaproteobacteria</taxon>
        <taxon>Burkholderiales</taxon>
        <taxon>Oxalobacteraceae</taxon>
        <taxon>Telluria group</taxon>
        <taxon>Pseudoduganella</taxon>
    </lineage>
</organism>
<evidence type="ECO:0000256" key="1">
    <source>
        <dbReference type="ARBA" id="ARBA00022898"/>
    </source>
</evidence>
<dbReference type="InterPro" id="IPR015424">
    <property type="entry name" value="PyrdxlP-dep_Trfase"/>
</dbReference>
<reference evidence="3 4" key="1">
    <citation type="submission" date="2019-11" db="EMBL/GenBank/DDBJ databases">
        <title>Draft Genome Sequences of Six Type Strains of the Genus Massilia.</title>
        <authorList>
            <person name="Miess H."/>
            <person name="Frediansyah A."/>
            <person name="Goeker M."/>
            <person name="Gross H."/>
        </authorList>
    </citation>
    <scope>NUCLEOTIDE SEQUENCE [LARGE SCALE GENOMIC DNA]</scope>
    <source>
        <strain evidence="3 4">DSM 17513</strain>
    </source>
</reference>
<dbReference type="EMBL" id="WNWM01000002">
    <property type="protein sequence ID" value="MUI13521.1"/>
    <property type="molecule type" value="Genomic_DNA"/>
</dbReference>
<comment type="caution">
    <text evidence="3">The sequence shown here is derived from an EMBL/GenBank/DDBJ whole genome shotgun (WGS) entry which is preliminary data.</text>
</comment>
<dbReference type="InterPro" id="IPR015422">
    <property type="entry name" value="PyrdxlP-dep_Trfase_small"/>
</dbReference>
<keyword evidence="3" id="KW-0808">Transferase</keyword>
<dbReference type="InterPro" id="IPR015421">
    <property type="entry name" value="PyrdxlP-dep_Trfase_major"/>
</dbReference>
<dbReference type="Gene3D" id="3.90.1150.10">
    <property type="entry name" value="Aspartate Aminotransferase, domain 1"/>
    <property type="match status" value="1"/>
</dbReference>
<name>A0A6I3XIN6_9BURK</name>
<evidence type="ECO:0000259" key="2">
    <source>
        <dbReference type="Pfam" id="PF00266"/>
    </source>
</evidence>
<protein>
    <submittedName>
        <fullName evidence="3">Aminotransferase class V-fold PLP-dependent enzyme</fullName>
    </submittedName>
</protein>
<sequence>MNLSCILDFKHTFQPAQEPALPQQTAPIAPDDEHYWDSIRARYAPSPDFINLENGYFGLPAIPVQEAFRRYQEQVDRENSYFMRVRFPERLERVMAALAAFTGAGRDELLITRNAMESLNILIQGYPFAAGDVVLLARHDYDSVIDTFGMLAQRKALELATIDVPLDPTSDDAIVALYERAITQRTRLLLVTHVVHRTGQIMPVAKIAAMARGRGIDVIVDAAHSLAHIDYMVPELGTEFAAFNLHKWVGAPLGTGLLYIARNRIADIAPLFGDIGHAPGDMAKLGHFSAIPPAPILAVEDALRFHEAIGTRNKEARLRYLAGYWMDRVRGIEGVRLFTPRDACRHGALASFGIDGIPARTVAARLMDEHRIFTVVRGIGDEECVRVTPHLYTAPADLDALVAAIRALASR</sequence>
<evidence type="ECO:0000313" key="3">
    <source>
        <dbReference type="EMBL" id="MUI13521.1"/>
    </source>
</evidence>
<evidence type="ECO:0000313" key="4">
    <source>
        <dbReference type="Proteomes" id="UP000431684"/>
    </source>
</evidence>
<dbReference type="PANTHER" id="PTHR43092:SF6">
    <property type="entry name" value="BLR1280 PROTEIN"/>
    <property type="match status" value="1"/>
</dbReference>
<proteinExistence type="predicted"/>